<dbReference type="PANTHER" id="PTHR18964">
    <property type="entry name" value="ROK (REPRESSOR, ORF, KINASE) FAMILY"/>
    <property type="match status" value="1"/>
</dbReference>
<protein>
    <submittedName>
        <fullName evidence="2">ROK family protein</fullName>
    </submittedName>
</protein>
<dbReference type="InterPro" id="IPR043129">
    <property type="entry name" value="ATPase_NBD"/>
</dbReference>
<dbReference type="InterPro" id="IPR000600">
    <property type="entry name" value="ROK"/>
</dbReference>
<name>A0A9D2SG96_9FIRM</name>
<evidence type="ECO:0000313" key="3">
    <source>
        <dbReference type="Proteomes" id="UP000826793"/>
    </source>
</evidence>
<dbReference type="EMBL" id="DWXG01000066">
    <property type="protein sequence ID" value="HJB98566.1"/>
    <property type="molecule type" value="Genomic_DNA"/>
</dbReference>
<dbReference type="SUPFAM" id="SSF53067">
    <property type="entry name" value="Actin-like ATPase domain"/>
    <property type="match status" value="1"/>
</dbReference>
<accession>A0A9D2SG96</accession>
<dbReference type="PANTHER" id="PTHR18964:SF149">
    <property type="entry name" value="BIFUNCTIONAL UDP-N-ACETYLGLUCOSAMINE 2-EPIMERASE_N-ACETYLMANNOSAMINE KINASE"/>
    <property type="match status" value="1"/>
</dbReference>
<dbReference type="Pfam" id="PF00480">
    <property type="entry name" value="ROK"/>
    <property type="match status" value="1"/>
</dbReference>
<evidence type="ECO:0000256" key="1">
    <source>
        <dbReference type="ARBA" id="ARBA00006479"/>
    </source>
</evidence>
<sequence length="319" mass="33997">MKKYIGIDLGGTNIAVGIVDEECRILFKHSRRTQADLPFEAIVADIADTVRETLDLAGLTFAQMEAVGLGTPSCINPHTGLLVHANNLHWRNVPLREELEKHLPLPLFIRNDADCAALGEALAGAAKEYEHVLMVTLGTGVGGGMIMGKQIFNGCDHMGMEIGHTKLVFQGVQCTCGQYGCFESYASATALIRQTREAMEQHKDSLLWKLCGGDEAAVTARTAFDAARQGDPVGQALVDRYIAYLAAGLSTLIVLFRPQVILIGGGIGNEGEALLQPLRLQMAQSTYAAEEIGVPPVRSAALGNDAGIIGAAMLGRGQT</sequence>
<dbReference type="AlphaFoldDB" id="A0A9D2SG96"/>
<gene>
    <name evidence="2" type="ORF">H9710_08320</name>
</gene>
<reference evidence="2" key="1">
    <citation type="journal article" date="2021" name="PeerJ">
        <title>Extensive microbial diversity within the chicken gut microbiome revealed by metagenomics and culture.</title>
        <authorList>
            <person name="Gilroy R."/>
            <person name="Ravi A."/>
            <person name="Getino M."/>
            <person name="Pursley I."/>
            <person name="Horton D.L."/>
            <person name="Alikhan N.F."/>
            <person name="Baker D."/>
            <person name="Gharbi K."/>
            <person name="Hall N."/>
            <person name="Watson M."/>
            <person name="Adriaenssens E.M."/>
            <person name="Foster-Nyarko E."/>
            <person name="Jarju S."/>
            <person name="Secka A."/>
            <person name="Antonio M."/>
            <person name="Oren A."/>
            <person name="Chaudhuri R.R."/>
            <person name="La Ragione R."/>
            <person name="Hildebrand F."/>
            <person name="Pallen M.J."/>
        </authorList>
    </citation>
    <scope>NUCLEOTIDE SEQUENCE</scope>
    <source>
        <strain evidence="2">CHK185-1770</strain>
    </source>
</reference>
<reference evidence="2" key="2">
    <citation type="submission" date="2021-04" db="EMBL/GenBank/DDBJ databases">
        <authorList>
            <person name="Gilroy R."/>
        </authorList>
    </citation>
    <scope>NUCLEOTIDE SEQUENCE</scope>
    <source>
        <strain evidence="2">CHK185-1770</strain>
    </source>
</reference>
<evidence type="ECO:0000313" key="2">
    <source>
        <dbReference type="EMBL" id="HJB98566.1"/>
    </source>
</evidence>
<comment type="caution">
    <text evidence="2">The sequence shown here is derived from an EMBL/GenBank/DDBJ whole genome shotgun (WGS) entry which is preliminary data.</text>
</comment>
<dbReference type="Gene3D" id="3.30.420.40">
    <property type="match status" value="2"/>
</dbReference>
<organism evidence="2 3">
    <name type="scientific">Candidatus Acutalibacter pullicola</name>
    <dbReference type="NCBI Taxonomy" id="2838417"/>
    <lineage>
        <taxon>Bacteria</taxon>
        <taxon>Bacillati</taxon>
        <taxon>Bacillota</taxon>
        <taxon>Clostridia</taxon>
        <taxon>Eubacteriales</taxon>
        <taxon>Acutalibacteraceae</taxon>
        <taxon>Acutalibacter</taxon>
    </lineage>
</organism>
<proteinExistence type="inferred from homology"/>
<dbReference type="Proteomes" id="UP000826793">
    <property type="component" value="Unassembled WGS sequence"/>
</dbReference>
<comment type="similarity">
    <text evidence="1">Belongs to the ROK (NagC/XylR) family.</text>
</comment>